<proteinExistence type="predicted"/>
<feature type="region of interest" description="Disordered" evidence="1">
    <location>
        <begin position="81"/>
        <end position="135"/>
    </location>
</feature>
<evidence type="ECO:0000313" key="4">
    <source>
        <dbReference type="Proteomes" id="UP001175271"/>
    </source>
</evidence>
<keyword evidence="2" id="KW-0472">Membrane</keyword>
<evidence type="ECO:0000313" key="3">
    <source>
        <dbReference type="EMBL" id="KAK0409930.1"/>
    </source>
</evidence>
<name>A0AA39HQ06_9BILA</name>
<dbReference type="EMBL" id="JAUCMV010000003">
    <property type="protein sequence ID" value="KAK0409930.1"/>
    <property type="molecule type" value="Genomic_DNA"/>
</dbReference>
<keyword evidence="2" id="KW-0812">Transmembrane</keyword>
<dbReference type="AlphaFoldDB" id="A0AA39HQ06"/>
<dbReference type="Proteomes" id="UP001175271">
    <property type="component" value="Unassembled WGS sequence"/>
</dbReference>
<keyword evidence="2" id="KW-1133">Transmembrane helix</keyword>
<keyword evidence="4" id="KW-1185">Reference proteome</keyword>
<protein>
    <submittedName>
        <fullName evidence="3">Uncharacterized protein</fullName>
    </submittedName>
</protein>
<evidence type="ECO:0000256" key="2">
    <source>
        <dbReference type="SAM" id="Phobius"/>
    </source>
</evidence>
<feature type="compositionally biased region" description="Basic and acidic residues" evidence="1">
    <location>
        <begin position="92"/>
        <end position="135"/>
    </location>
</feature>
<evidence type="ECO:0000256" key="1">
    <source>
        <dbReference type="SAM" id="MobiDB-lite"/>
    </source>
</evidence>
<gene>
    <name evidence="3" type="ORF">QR680_004844</name>
</gene>
<feature type="transmembrane region" description="Helical" evidence="2">
    <location>
        <begin position="6"/>
        <end position="29"/>
    </location>
</feature>
<accession>A0AA39HQ06</accession>
<reference evidence="3" key="1">
    <citation type="submission" date="2023-06" db="EMBL/GenBank/DDBJ databases">
        <title>Genomic analysis of the entomopathogenic nematode Steinernema hermaphroditum.</title>
        <authorList>
            <person name="Schwarz E.M."/>
            <person name="Heppert J.K."/>
            <person name="Baniya A."/>
            <person name="Schwartz H.T."/>
            <person name="Tan C.-H."/>
            <person name="Antoshechkin I."/>
            <person name="Sternberg P.W."/>
            <person name="Goodrich-Blair H."/>
            <person name="Dillman A.R."/>
        </authorList>
    </citation>
    <scope>NUCLEOTIDE SEQUENCE</scope>
    <source>
        <strain evidence="3">PS9179</strain>
        <tissue evidence="3">Whole animal</tissue>
    </source>
</reference>
<sequence length="135" mass="14697">MFGNSAFGFAASTLATASVISVLSVLSAVGCMRIGRKLGCQQNKEVAETQKFAAEDVVFGSLVNNESLRLVKTEVAFPDMERKLKKKKKKKESASGDKPENEPAEENLKKIEGGKKSVHDEQSKSDEKSAYKTPK</sequence>
<organism evidence="3 4">
    <name type="scientific">Steinernema hermaphroditum</name>
    <dbReference type="NCBI Taxonomy" id="289476"/>
    <lineage>
        <taxon>Eukaryota</taxon>
        <taxon>Metazoa</taxon>
        <taxon>Ecdysozoa</taxon>
        <taxon>Nematoda</taxon>
        <taxon>Chromadorea</taxon>
        <taxon>Rhabditida</taxon>
        <taxon>Tylenchina</taxon>
        <taxon>Panagrolaimomorpha</taxon>
        <taxon>Strongyloidoidea</taxon>
        <taxon>Steinernematidae</taxon>
        <taxon>Steinernema</taxon>
    </lineage>
</organism>
<comment type="caution">
    <text evidence="3">The sequence shown here is derived from an EMBL/GenBank/DDBJ whole genome shotgun (WGS) entry which is preliminary data.</text>
</comment>